<evidence type="ECO:0000256" key="1">
    <source>
        <dbReference type="SAM" id="MobiDB-lite"/>
    </source>
</evidence>
<dbReference type="NCBIfam" id="NF038083">
    <property type="entry name" value="CU044_5270_fam"/>
    <property type="match status" value="1"/>
</dbReference>
<dbReference type="EMBL" id="BAAAUT010000004">
    <property type="protein sequence ID" value="GAA3119340.1"/>
    <property type="molecule type" value="Genomic_DNA"/>
</dbReference>
<reference evidence="4" key="1">
    <citation type="journal article" date="2019" name="Int. J. Syst. Evol. Microbiol.">
        <title>The Global Catalogue of Microorganisms (GCM) 10K type strain sequencing project: providing services to taxonomists for standard genome sequencing and annotation.</title>
        <authorList>
            <consortium name="The Broad Institute Genomics Platform"/>
            <consortium name="The Broad Institute Genome Sequencing Center for Infectious Disease"/>
            <person name="Wu L."/>
            <person name="Ma J."/>
        </authorList>
    </citation>
    <scope>NUCLEOTIDE SEQUENCE [LARGE SCALE GENOMIC DNA]</scope>
    <source>
        <strain evidence="4">JCM 9373</strain>
    </source>
</reference>
<organism evidence="3 4">
    <name type="scientific">Planomonospora alba</name>
    <dbReference type="NCBI Taxonomy" id="161354"/>
    <lineage>
        <taxon>Bacteria</taxon>
        <taxon>Bacillati</taxon>
        <taxon>Actinomycetota</taxon>
        <taxon>Actinomycetes</taxon>
        <taxon>Streptosporangiales</taxon>
        <taxon>Streptosporangiaceae</taxon>
        <taxon>Planomonospora</taxon>
    </lineage>
</organism>
<keyword evidence="2" id="KW-0472">Membrane</keyword>
<name>A0ABP6MS82_9ACTN</name>
<feature type="region of interest" description="Disordered" evidence="1">
    <location>
        <begin position="1"/>
        <end position="21"/>
    </location>
</feature>
<evidence type="ECO:0000256" key="2">
    <source>
        <dbReference type="SAM" id="Phobius"/>
    </source>
</evidence>
<gene>
    <name evidence="3" type="ORF">GCM10010466_07760</name>
</gene>
<dbReference type="Proteomes" id="UP001500320">
    <property type="component" value="Unassembled WGS sequence"/>
</dbReference>
<evidence type="ECO:0000313" key="3">
    <source>
        <dbReference type="EMBL" id="GAA3119340.1"/>
    </source>
</evidence>
<comment type="caution">
    <text evidence="3">The sequence shown here is derived from an EMBL/GenBank/DDBJ whole genome shotgun (WGS) entry which is preliminary data.</text>
</comment>
<proteinExistence type="predicted"/>
<keyword evidence="2" id="KW-1133">Transmembrane helix</keyword>
<sequence>MNAMEELRAARPAHLAGGPVDPRTRQAELAHAFAQPRQVPRRGGKPLARGLSLGLAGVVAAVTAAVLVGGTARGPAPVVSPAASGTVTRPAVLSAREVLLVAAASAERRPATGDYWHVSSRSRTLQPVDEGFVISMERESESWVGAREQWGSSRILAIKPATGADRAAWEKAGSPRELTFAGRKRIPIRENGEQPHTGHTKSEEIFWLGRNVTLADLRNLPTDPRALRADLLRFHEGEDTEADVPMGEDAWLFRVAEGLIMSMPVSPEVRAAAFRMLADLPSVVSLGQVTDAAGRTGTAIAIAGTSQSKPGDTGEGVVQVRLIIDERSGRALARESVVVEPGGMQAGLAPGTVWNTDTVLEAGWTDEHP</sequence>
<evidence type="ECO:0000313" key="4">
    <source>
        <dbReference type="Proteomes" id="UP001500320"/>
    </source>
</evidence>
<protein>
    <submittedName>
        <fullName evidence="3">CU044_5270 family protein</fullName>
    </submittedName>
</protein>
<accession>A0ABP6MS82</accession>
<feature type="transmembrane region" description="Helical" evidence="2">
    <location>
        <begin position="51"/>
        <end position="72"/>
    </location>
</feature>
<keyword evidence="4" id="KW-1185">Reference proteome</keyword>
<keyword evidence="2" id="KW-0812">Transmembrane</keyword>
<dbReference type="InterPro" id="IPR047789">
    <property type="entry name" value="CU044_5270-like"/>
</dbReference>